<dbReference type="SUPFAM" id="SSF50249">
    <property type="entry name" value="Nucleic acid-binding proteins"/>
    <property type="match status" value="1"/>
</dbReference>
<keyword evidence="2" id="KW-1185">Reference proteome</keyword>
<reference evidence="1 2" key="1">
    <citation type="journal article" date="2020" name="BMC Genomics">
        <title>Intraspecific diversification of the crop wild relative Brassica cretica Lam. using demographic model selection.</title>
        <authorList>
            <person name="Kioukis A."/>
            <person name="Michalopoulou V.A."/>
            <person name="Briers L."/>
            <person name="Pirintsos S."/>
            <person name="Studholme D.J."/>
            <person name="Pavlidis P."/>
            <person name="Sarris P.F."/>
        </authorList>
    </citation>
    <scope>NUCLEOTIDE SEQUENCE [LARGE SCALE GENOMIC DNA]</scope>
    <source>
        <strain evidence="2">cv. PFS-1207/04</strain>
    </source>
</reference>
<dbReference type="Gene3D" id="2.40.50.140">
    <property type="entry name" value="Nucleic acid-binding proteins"/>
    <property type="match status" value="1"/>
</dbReference>
<evidence type="ECO:0008006" key="3">
    <source>
        <dbReference type="Google" id="ProtNLM"/>
    </source>
</evidence>
<evidence type="ECO:0000313" key="2">
    <source>
        <dbReference type="Proteomes" id="UP000266723"/>
    </source>
</evidence>
<comment type="caution">
    <text evidence="1">The sequence shown here is derived from an EMBL/GenBank/DDBJ whole genome shotgun (WGS) entry which is preliminary data.</text>
</comment>
<dbReference type="Proteomes" id="UP000266723">
    <property type="component" value="Unassembled WGS sequence"/>
</dbReference>
<dbReference type="InterPro" id="IPR012340">
    <property type="entry name" value="NA-bd_OB-fold"/>
</dbReference>
<gene>
    <name evidence="1" type="ORF">DY000_02030334</name>
</gene>
<name>A0ABQ7DLX7_BRACR</name>
<evidence type="ECO:0000313" key="1">
    <source>
        <dbReference type="EMBL" id="KAF3578992.1"/>
    </source>
</evidence>
<proteinExistence type="predicted"/>
<protein>
    <recommendedName>
        <fullName evidence="3">Replication factor A C-terminal domain-containing protein</fullName>
    </recommendedName>
</protein>
<organism evidence="1 2">
    <name type="scientific">Brassica cretica</name>
    <name type="common">Mustard</name>
    <dbReference type="NCBI Taxonomy" id="69181"/>
    <lineage>
        <taxon>Eukaryota</taxon>
        <taxon>Viridiplantae</taxon>
        <taxon>Streptophyta</taxon>
        <taxon>Embryophyta</taxon>
        <taxon>Tracheophyta</taxon>
        <taxon>Spermatophyta</taxon>
        <taxon>Magnoliopsida</taxon>
        <taxon>eudicotyledons</taxon>
        <taxon>Gunneridae</taxon>
        <taxon>Pentapetalae</taxon>
        <taxon>rosids</taxon>
        <taxon>malvids</taxon>
        <taxon>Brassicales</taxon>
        <taxon>Brassicaceae</taxon>
        <taxon>Brassiceae</taxon>
        <taxon>Brassica</taxon>
    </lineage>
</organism>
<sequence>MVSISAHETVLGQALSTAAFIVSITRNPLAEFAFTAAYFSVWNDVVLSNKIDASQPCHLSLFTKREFSQGELFEILEDENQRIVRISLKSKQRYKLHLIVLDSTGNSKFLLFNNLAIQLIHHPCTELIGPNSDEIEEPTAIPLALKNLVGKTYLFKIPSITYTGDNSILSDAPEGSLMLSADSSQECEPNI</sequence>
<accession>A0ABQ7DLX7</accession>
<dbReference type="EMBL" id="QGKV02000649">
    <property type="protein sequence ID" value="KAF3578992.1"/>
    <property type="molecule type" value="Genomic_DNA"/>
</dbReference>